<gene>
    <name evidence="2" type="ORF">GFSPODELE1_LOCUS9999</name>
</gene>
<sequence>MICPPMSECIPHILHLLALTSAQPDTSPSTAEDVCCNPRREVCELENSTASTLIVFVAEAILRVAYAFCLVED</sequence>
<evidence type="ECO:0000313" key="2">
    <source>
        <dbReference type="EMBL" id="CAL1714964.1"/>
    </source>
</evidence>
<feature type="signal peptide" evidence="1">
    <location>
        <begin position="1"/>
        <end position="22"/>
    </location>
</feature>
<dbReference type="EMBL" id="OZ037951">
    <property type="protein sequence ID" value="CAL1714964.1"/>
    <property type="molecule type" value="Genomic_DNA"/>
</dbReference>
<evidence type="ECO:0000256" key="1">
    <source>
        <dbReference type="SAM" id="SignalP"/>
    </source>
</evidence>
<organism evidence="2 3">
    <name type="scientific">Somion occarium</name>
    <dbReference type="NCBI Taxonomy" id="3059160"/>
    <lineage>
        <taxon>Eukaryota</taxon>
        <taxon>Fungi</taxon>
        <taxon>Dikarya</taxon>
        <taxon>Basidiomycota</taxon>
        <taxon>Agaricomycotina</taxon>
        <taxon>Agaricomycetes</taxon>
        <taxon>Polyporales</taxon>
        <taxon>Cerrenaceae</taxon>
        <taxon>Somion</taxon>
    </lineage>
</organism>
<reference evidence="3" key="1">
    <citation type="submission" date="2024-04" db="EMBL/GenBank/DDBJ databases">
        <authorList>
            <person name="Shaw F."/>
            <person name="Minotto A."/>
        </authorList>
    </citation>
    <scope>NUCLEOTIDE SEQUENCE [LARGE SCALE GENOMIC DNA]</scope>
</reference>
<protein>
    <submittedName>
        <fullName evidence="2">Uncharacterized protein</fullName>
    </submittedName>
</protein>
<dbReference type="Proteomes" id="UP001497453">
    <property type="component" value="Chromosome 8"/>
</dbReference>
<keyword evidence="3" id="KW-1185">Reference proteome</keyword>
<keyword evidence="1" id="KW-0732">Signal</keyword>
<evidence type="ECO:0000313" key="3">
    <source>
        <dbReference type="Proteomes" id="UP001497453"/>
    </source>
</evidence>
<proteinExistence type="predicted"/>
<name>A0ABP1E5Z5_9APHY</name>
<feature type="chain" id="PRO_5046847093" evidence="1">
    <location>
        <begin position="23"/>
        <end position="73"/>
    </location>
</feature>
<accession>A0ABP1E5Z5</accession>